<reference evidence="2" key="1">
    <citation type="submission" date="2022-04" db="EMBL/GenBank/DDBJ databases">
        <title>A functionally conserved STORR gene fusion in Papaver species that diverged 16.8 million years ago.</title>
        <authorList>
            <person name="Catania T."/>
        </authorList>
    </citation>
    <scope>NUCLEOTIDE SEQUENCE</scope>
    <source>
        <strain evidence="2">S-188037</strain>
    </source>
</reference>
<protein>
    <submittedName>
        <fullName evidence="2">Uncharacterized protein</fullName>
    </submittedName>
</protein>
<comment type="caution">
    <text evidence="2">The sequence shown here is derived from an EMBL/GenBank/DDBJ whole genome shotgun (WGS) entry which is preliminary data.</text>
</comment>
<evidence type="ECO:0000256" key="1">
    <source>
        <dbReference type="SAM" id="MobiDB-lite"/>
    </source>
</evidence>
<sequence length="181" mass="20725">MKNSSIINRTYNTRSAKREVQDSRSQRNSKFDTRSKGKNSALSKHQEWSSSKDSDKQSEEVVSDYEDELTQEESEDSVDGNVASERTSRKLSPIRNRSHTSEPEDSAESSHIQQHIPVQSVQPPQTERTNSDNLEDSSARQSENSKARQRSTDWHILRQSKVTMTPEDYSSYLRDVSNSSR</sequence>
<accession>A0AAD4T0K2</accession>
<evidence type="ECO:0000313" key="3">
    <source>
        <dbReference type="Proteomes" id="UP001202328"/>
    </source>
</evidence>
<gene>
    <name evidence="2" type="ORF">MKW98_024343</name>
</gene>
<dbReference type="EMBL" id="JAJJMB010007708">
    <property type="protein sequence ID" value="KAI3928742.1"/>
    <property type="molecule type" value="Genomic_DNA"/>
</dbReference>
<feature type="region of interest" description="Disordered" evidence="1">
    <location>
        <begin position="1"/>
        <end position="159"/>
    </location>
</feature>
<feature type="compositionally biased region" description="Polar residues" evidence="1">
    <location>
        <begin position="109"/>
        <end position="132"/>
    </location>
</feature>
<name>A0AAD4T0K2_9MAGN</name>
<feature type="compositionally biased region" description="Basic and acidic residues" evidence="1">
    <location>
        <begin position="16"/>
        <end position="35"/>
    </location>
</feature>
<feature type="compositionally biased region" description="Polar residues" evidence="1">
    <location>
        <begin position="1"/>
        <end position="14"/>
    </location>
</feature>
<evidence type="ECO:0000313" key="2">
    <source>
        <dbReference type="EMBL" id="KAI3928742.1"/>
    </source>
</evidence>
<feature type="compositionally biased region" description="Acidic residues" evidence="1">
    <location>
        <begin position="61"/>
        <end position="78"/>
    </location>
</feature>
<organism evidence="2 3">
    <name type="scientific">Papaver atlanticum</name>
    <dbReference type="NCBI Taxonomy" id="357466"/>
    <lineage>
        <taxon>Eukaryota</taxon>
        <taxon>Viridiplantae</taxon>
        <taxon>Streptophyta</taxon>
        <taxon>Embryophyta</taxon>
        <taxon>Tracheophyta</taxon>
        <taxon>Spermatophyta</taxon>
        <taxon>Magnoliopsida</taxon>
        <taxon>Ranunculales</taxon>
        <taxon>Papaveraceae</taxon>
        <taxon>Papaveroideae</taxon>
        <taxon>Papaver</taxon>
    </lineage>
</organism>
<proteinExistence type="predicted"/>
<dbReference type="Proteomes" id="UP001202328">
    <property type="component" value="Unassembled WGS sequence"/>
</dbReference>
<dbReference type="AlphaFoldDB" id="A0AAD4T0K2"/>
<feature type="compositionally biased region" description="Basic and acidic residues" evidence="1">
    <location>
        <begin position="143"/>
        <end position="156"/>
    </location>
</feature>
<feature type="compositionally biased region" description="Basic and acidic residues" evidence="1">
    <location>
        <begin position="44"/>
        <end position="59"/>
    </location>
</feature>
<keyword evidence="3" id="KW-1185">Reference proteome</keyword>